<dbReference type="Proteomes" id="UP000095003">
    <property type="component" value="Unassembled WGS sequence"/>
</dbReference>
<dbReference type="SUPFAM" id="SSF54001">
    <property type="entry name" value="Cysteine proteinases"/>
    <property type="match status" value="1"/>
</dbReference>
<evidence type="ECO:0000313" key="1">
    <source>
        <dbReference type="EMBL" id="ODM11186.1"/>
    </source>
</evidence>
<evidence type="ECO:0008006" key="3">
    <source>
        <dbReference type="Google" id="ProtNLM"/>
    </source>
</evidence>
<organism evidence="1 2">
    <name type="scientific">Eisenbergiella tayi</name>
    <dbReference type="NCBI Taxonomy" id="1432052"/>
    <lineage>
        <taxon>Bacteria</taxon>
        <taxon>Bacillati</taxon>
        <taxon>Bacillota</taxon>
        <taxon>Clostridia</taxon>
        <taxon>Lachnospirales</taxon>
        <taxon>Lachnospiraceae</taxon>
        <taxon>Eisenbergiella</taxon>
    </lineage>
</organism>
<reference evidence="1 2" key="1">
    <citation type="submission" date="2016-07" db="EMBL/GenBank/DDBJ databases">
        <title>Characterization of isolates of Eisenbergiella tayi derived from blood cultures, using whole genome sequencing.</title>
        <authorList>
            <person name="Burdz T."/>
            <person name="Wiebe D."/>
            <person name="Huynh C."/>
            <person name="Bernard K."/>
        </authorList>
    </citation>
    <scope>NUCLEOTIDE SEQUENCE [LARGE SCALE GENOMIC DNA]</scope>
    <source>
        <strain evidence="1 2">NML 120489</strain>
    </source>
</reference>
<protein>
    <recommendedName>
        <fullName evidence="3">Transglutaminase-like domain-containing protein</fullName>
    </recommendedName>
</protein>
<dbReference type="AlphaFoldDB" id="A0A1E3ASL0"/>
<proteinExistence type="predicted"/>
<evidence type="ECO:0000313" key="2">
    <source>
        <dbReference type="Proteomes" id="UP000095003"/>
    </source>
</evidence>
<dbReference type="RefSeq" id="WP_069157833.1">
    <property type="nucleotide sequence ID" value="NZ_DBFYTC010000199.1"/>
</dbReference>
<accession>A0A1E3ASL0</accession>
<comment type="caution">
    <text evidence="1">The sequence shown here is derived from an EMBL/GenBank/DDBJ whole genome shotgun (WGS) entry which is preliminary data.</text>
</comment>
<gene>
    <name evidence="1" type="ORF">BEH84_03615</name>
</gene>
<dbReference type="InterPro" id="IPR038765">
    <property type="entry name" value="Papain-like_cys_pep_sf"/>
</dbReference>
<name>A0A1E3ASL0_9FIRM</name>
<sequence length="176" mass="21094">MEINNINTPEDIFLWMDENIQYGWLDSEGGRHVGEMKNFRKQYRTMSVQETLEHKVGTCIEQAEVMHYLLDKINIKNKMFCCRIYEPDDYGNLEEEEHMHCFVLFWRDGKVYHIEHPNFEKKGIYEYDTEEEAIRKIVDYYIELRGGKESPTTPFYSVPAGISFREFNAFISNQYD</sequence>
<dbReference type="Gene3D" id="3.10.620.30">
    <property type="match status" value="1"/>
</dbReference>
<dbReference type="EMBL" id="MCGI01000003">
    <property type="protein sequence ID" value="ODM11186.1"/>
    <property type="molecule type" value="Genomic_DNA"/>
</dbReference>